<dbReference type="InterPro" id="IPR011032">
    <property type="entry name" value="GroES-like_sf"/>
</dbReference>
<protein>
    <recommendedName>
        <fullName evidence="2">Enoyl reductase (ER) domain-containing protein</fullName>
    </recommendedName>
</protein>
<evidence type="ECO:0000313" key="3">
    <source>
        <dbReference type="EMBL" id="OHU78826.1"/>
    </source>
</evidence>
<dbReference type="Pfam" id="PF08240">
    <property type="entry name" value="ADH_N"/>
    <property type="match status" value="1"/>
</dbReference>
<dbReference type="GO" id="GO:0016491">
    <property type="term" value="F:oxidoreductase activity"/>
    <property type="evidence" value="ECO:0007669"/>
    <property type="project" value="InterPro"/>
</dbReference>
<comment type="caution">
    <text evidence="3">The sequence shown here is derived from an EMBL/GenBank/DDBJ whole genome shotgun (WGS) entry which is preliminary data.</text>
</comment>
<keyword evidence="4" id="KW-1185">Reference proteome</keyword>
<dbReference type="Proteomes" id="UP000179441">
    <property type="component" value="Unassembled WGS sequence"/>
</dbReference>
<dbReference type="InterPro" id="IPR020843">
    <property type="entry name" value="ER"/>
</dbReference>
<dbReference type="InterPro" id="IPR036291">
    <property type="entry name" value="NAD(P)-bd_dom_sf"/>
</dbReference>
<dbReference type="Gene3D" id="3.90.180.10">
    <property type="entry name" value="Medium-chain alcohol dehydrogenases, catalytic domain"/>
    <property type="match status" value="1"/>
</dbReference>
<keyword evidence="1" id="KW-0521">NADP</keyword>
<sequence>MRAIAFTEFGGPEVLQVVELSAPHAGPGQVRIKVVASDVNPSDTVSRSGFVTERHPELFPVAPLYIYGWNAAGVIDEVGPAVHRGFSVGDRVLALVTPKRAEGAQAEYVVAQQESVVHLPDHIDFVSGATLLMNAATAQSGLEQLDLPAGATLAVTGSIGAVGGYVIELAKEAGLTVIADASPADVRTVREFGADHILARGTSYIEQVRQLAPDGVDAVFDTALQYDTAEAIVRDGGSVAVVRPHQRPNRRIRWIAANVHNKVGDTPTLERLRDLAAAGKLTLRVARTFFPEQAAQAHQLIENGGVRGRPVIVF</sequence>
<gene>
    <name evidence="3" type="ORF">BKG84_10885</name>
</gene>
<dbReference type="InterPro" id="IPR013154">
    <property type="entry name" value="ADH-like_N"/>
</dbReference>
<dbReference type="PANTHER" id="PTHR44154">
    <property type="entry name" value="QUINONE OXIDOREDUCTASE"/>
    <property type="match status" value="1"/>
</dbReference>
<dbReference type="SUPFAM" id="SSF50129">
    <property type="entry name" value="GroES-like"/>
    <property type="match status" value="1"/>
</dbReference>
<dbReference type="EMBL" id="MLIS01000001">
    <property type="protein sequence ID" value="OHU78826.1"/>
    <property type="molecule type" value="Genomic_DNA"/>
</dbReference>
<name>A0A1S1M6C2_MYCCH</name>
<dbReference type="RefSeq" id="WP_070951694.1">
    <property type="nucleotide sequence ID" value="NZ_CP050145.1"/>
</dbReference>
<accession>A0A1S1M6C2</accession>
<dbReference type="CDD" id="cd05289">
    <property type="entry name" value="MDR_like_2"/>
    <property type="match status" value="1"/>
</dbReference>
<dbReference type="AlphaFoldDB" id="A0A1S1M6C2"/>
<evidence type="ECO:0000313" key="4">
    <source>
        <dbReference type="Proteomes" id="UP000179441"/>
    </source>
</evidence>
<evidence type="ECO:0000259" key="2">
    <source>
        <dbReference type="SMART" id="SM00829"/>
    </source>
</evidence>
<dbReference type="InterPro" id="IPR051603">
    <property type="entry name" value="Zinc-ADH_QOR/CCCR"/>
</dbReference>
<dbReference type="Gene3D" id="3.40.50.720">
    <property type="entry name" value="NAD(P)-binding Rossmann-like Domain"/>
    <property type="match status" value="1"/>
</dbReference>
<dbReference type="Pfam" id="PF13602">
    <property type="entry name" value="ADH_zinc_N_2"/>
    <property type="match status" value="1"/>
</dbReference>
<dbReference type="PANTHER" id="PTHR44154:SF1">
    <property type="entry name" value="QUINONE OXIDOREDUCTASE"/>
    <property type="match status" value="1"/>
</dbReference>
<reference evidence="3 4" key="1">
    <citation type="submission" date="2016-10" db="EMBL/GenBank/DDBJ databases">
        <title>Evaluation of Human, Veterinary and Environmental Mycobacterium chelonae Isolates by Core Genome Phylogenomic Analysis, Targeted Gene Comparison, and Anti-microbial Susceptibility Patterns: A Tale of Mistaken Identities.</title>
        <authorList>
            <person name="Fogelson S.B."/>
            <person name="Camus A.C."/>
            <person name="Lorenz W."/>
            <person name="Vasireddy R."/>
            <person name="Vasireddy S."/>
            <person name="Smith T."/>
            <person name="Brown-Elliott B.A."/>
            <person name="Wallace R.J.Jr."/>
            <person name="Hasan N.A."/>
            <person name="Reischl U."/>
            <person name="Sanchez S."/>
        </authorList>
    </citation>
    <scope>NUCLEOTIDE SEQUENCE [LARGE SCALE GENOMIC DNA]</scope>
    <source>
        <strain evidence="3 4">15518</strain>
    </source>
</reference>
<feature type="domain" description="Enoyl reductase (ER)" evidence="2">
    <location>
        <begin position="10"/>
        <end position="312"/>
    </location>
</feature>
<proteinExistence type="predicted"/>
<evidence type="ECO:0000256" key="1">
    <source>
        <dbReference type="ARBA" id="ARBA00022857"/>
    </source>
</evidence>
<organism evidence="3 4">
    <name type="scientific">Mycobacteroides chelonae</name>
    <name type="common">Mycobacterium chelonae</name>
    <dbReference type="NCBI Taxonomy" id="1774"/>
    <lineage>
        <taxon>Bacteria</taxon>
        <taxon>Bacillati</taxon>
        <taxon>Actinomycetota</taxon>
        <taxon>Actinomycetes</taxon>
        <taxon>Mycobacteriales</taxon>
        <taxon>Mycobacteriaceae</taxon>
        <taxon>Mycobacteroides</taxon>
    </lineage>
</organism>
<dbReference type="SMART" id="SM00829">
    <property type="entry name" value="PKS_ER"/>
    <property type="match status" value="1"/>
</dbReference>
<dbReference type="SUPFAM" id="SSF51735">
    <property type="entry name" value="NAD(P)-binding Rossmann-fold domains"/>
    <property type="match status" value="1"/>
</dbReference>